<gene>
    <name evidence="5" type="ORF">A2704_05540</name>
</gene>
<evidence type="ECO:0000256" key="2">
    <source>
        <dbReference type="ARBA" id="ARBA00022741"/>
    </source>
</evidence>
<dbReference type="EMBL" id="MFKW01000052">
    <property type="protein sequence ID" value="OGG50376.1"/>
    <property type="molecule type" value="Genomic_DNA"/>
</dbReference>
<dbReference type="SMART" id="SM00382">
    <property type="entry name" value="AAA"/>
    <property type="match status" value="1"/>
</dbReference>
<name>A0A1F6CMC9_9BACT</name>
<dbReference type="Gene3D" id="3.40.50.300">
    <property type="entry name" value="P-loop containing nucleotide triphosphate hydrolases"/>
    <property type="match status" value="1"/>
</dbReference>
<comment type="caution">
    <text evidence="5">The sequence shown here is derived from an EMBL/GenBank/DDBJ whole genome shotgun (WGS) entry which is preliminary data.</text>
</comment>
<dbReference type="PANTHER" id="PTHR24220:SF470">
    <property type="entry name" value="CELL DIVISION ATP-BINDING PROTEIN FTSE"/>
    <property type="match status" value="1"/>
</dbReference>
<dbReference type="PANTHER" id="PTHR24220">
    <property type="entry name" value="IMPORT ATP-BINDING PROTEIN"/>
    <property type="match status" value="1"/>
</dbReference>
<dbReference type="PROSITE" id="PS50893">
    <property type="entry name" value="ABC_TRANSPORTER_2"/>
    <property type="match status" value="1"/>
</dbReference>
<proteinExistence type="inferred from homology"/>
<dbReference type="InterPro" id="IPR015854">
    <property type="entry name" value="ABC_transpr_LolD-like"/>
</dbReference>
<dbReference type="GO" id="GO:0022857">
    <property type="term" value="F:transmembrane transporter activity"/>
    <property type="evidence" value="ECO:0007669"/>
    <property type="project" value="TreeGrafter"/>
</dbReference>
<evidence type="ECO:0000313" key="6">
    <source>
        <dbReference type="Proteomes" id="UP000176445"/>
    </source>
</evidence>
<dbReference type="InterPro" id="IPR017871">
    <property type="entry name" value="ABC_transporter-like_CS"/>
</dbReference>
<dbReference type="GO" id="GO:0005886">
    <property type="term" value="C:plasma membrane"/>
    <property type="evidence" value="ECO:0007669"/>
    <property type="project" value="TreeGrafter"/>
</dbReference>
<keyword evidence="5" id="KW-0131">Cell cycle</keyword>
<dbReference type="GO" id="GO:0051301">
    <property type="term" value="P:cell division"/>
    <property type="evidence" value="ECO:0007669"/>
    <property type="project" value="UniProtKB-KW"/>
</dbReference>
<sequence length="227" mass="24928">MIFFDKVTKIYFEGFPPAVVDITLGVDPGEFVSIVGHSGAGKTTLLKMLFAEVIPTEGAVFFGSREVGKLSNQDLLKLRRNIGTIFQDYRLLPTKNVYENIAFALEVAGRSDEDIAGDVPHVLDLVGLSDKIWSFPHELSGGEQQRVAIARAIVNQPDVLIADEPTGNLDPINAHDIVEILKKINDLGTTILLTTHNKSVVDSVGRRVVTMDQGRIVRDDKEGKYSL</sequence>
<dbReference type="InterPro" id="IPR027417">
    <property type="entry name" value="P-loop_NTPase"/>
</dbReference>
<reference evidence="5 6" key="1">
    <citation type="journal article" date="2016" name="Nat. Commun.">
        <title>Thousands of microbial genomes shed light on interconnected biogeochemical processes in an aquifer system.</title>
        <authorList>
            <person name="Anantharaman K."/>
            <person name="Brown C.T."/>
            <person name="Hug L.A."/>
            <person name="Sharon I."/>
            <person name="Castelle C.J."/>
            <person name="Probst A.J."/>
            <person name="Thomas B.C."/>
            <person name="Singh A."/>
            <person name="Wilkins M.J."/>
            <person name="Karaoz U."/>
            <person name="Brodie E.L."/>
            <person name="Williams K.H."/>
            <person name="Hubbard S.S."/>
            <person name="Banfield J.F."/>
        </authorList>
    </citation>
    <scope>NUCLEOTIDE SEQUENCE [LARGE SCALE GENOMIC DNA]</scope>
</reference>
<dbReference type="GO" id="GO:0005524">
    <property type="term" value="F:ATP binding"/>
    <property type="evidence" value="ECO:0007669"/>
    <property type="project" value="UniProtKB-KW"/>
</dbReference>
<dbReference type="Proteomes" id="UP000176445">
    <property type="component" value="Unassembled WGS sequence"/>
</dbReference>
<organism evidence="5 6">
    <name type="scientific">Candidatus Kaiserbacteria bacterium RIFCSPHIGHO2_01_FULL_54_36b</name>
    <dbReference type="NCBI Taxonomy" id="1798483"/>
    <lineage>
        <taxon>Bacteria</taxon>
        <taxon>Candidatus Kaiseribacteriota</taxon>
    </lineage>
</organism>
<protein>
    <submittedName>
        <fullName evidence="5">Cell division ATP-binding protein FtsE</fullName>
    </submittedName>
</protein>
<dbReference type="PROSITE" id="PS00211">
    <property type="entry name" value="ABC_TRANSPORTER_1"/>
    <property type="match status" value="1"/>
</dbReference>
<dbReference type="FunFam" id="3.40.50.300:FF:000056">
    <property type="entry name" value="Cell division ATP-binding protein FtsE"/>
    <property type="match status" value="1"/>
</dbReference>
<dbReference type="AlphaFoldDB" id="A0A1F6CMC9"/>
<keyword evidence="2" id="KW-0547">Nucleotide-binding</keyword>
<comment type="similarity">
    <text evidence="1">Belongs to the ABC transporter superfamily.</text>
</comment>
<dbReference type="InterPro" id="IPR003593">
    <property type="entry name" value="AAA+_ATPase"/>
</dbReference>
<feature type="domain" description="ABC transporter" evidence="4">
    <location>
        <begin position="2"/>
        <end position="227"/>
    </location>
</feature>
<keyword evidence="3 5" id="KW-0067">ATP-binding</keyword>
<dbReference type="GO" id="GO:0016887">
    <property type="term" value="F:ATP hydrolysis activity"/>
    <property type="evidence" value="ECO:0007669"/>
    <property type="project" value="InterPro"/>
</dbReference>
<evidence type="ECO:0000256" key="1">
    <source>
        <dbReference type="ARBA" id="ARBA00005417"/>
    </source>
</evidence>
<evidence type="ECO:0000256" key="3">
    <source>
        <dbReference type="ARBA" id="ARBA00022840"/>
    </source>
</evidence>
<dbReference type="Pfam" id="PF00005">
    <property type="entry name" value="ABC_tran"/>
    <property type="match status" value="1"/>
</dbReference>
<evidence type="ECO:0000259" key="4">
    <source>
        <dbReference type="PROSITE" id="PS50893"/>
    </source>
</evidence>
<keyword evidence="5" id="KW-0132">Cell division</keyword>
<evidence type="ECO:0000313" key="5">
    <source>
        <dbReference type="EMBL" id="OGG50376.1"/>
    </source>
</evidence>
<dbReference type="SUPFAM" id="SSF52540">
    <property type="entry name" value="P-loop containing nucleoside triphosphate hydrolases"/>
    <property type="match status" value="1"/>
</dbReference>
<accession>A0A1F6CMC9</accession>
<dbReference type="InterPro" id="IPR003439">
    <property type="entry name" value="ABC_transporter-like_ATP-bd"/>
</dbReference>